<dbReference type="InterPro" id="IPR031168">
    <property type="entry name" value="G_TrmE"/>
</dbReference>
<dbReference type="Gene3D" id="3.30.1360.120">
    <property type="entry name" value="Probable tRNA modification gtpase trme, domain 1"/>
    <property type="match status" value="1"/>
</dbReference>
<evidence type="ECO:0000256" key="7">
    <source>
        <dbReference type="SAM" id="MobiDB-lite"/>
    </source>
</evidence>
<dbReference type="PROSITE" id="PS50082">
    <property type="entry name" value="WD_REPEATS_2"/>
    <property type="match status" value="1"/>
</dbReference>
<dbReference type="EMBL" id="JASMQC010000038">
    <property type="protein sequence ID" value="KAK1930639.1"/>
    <property type="molecule type" value="Genomic_DNA"/>
</dbReference>
<sequence>MLRVCALRGRVPVARTRQFACFSTTKGGGNGDISVYELDTIYAMSSAPGKAGVAVIRISGDQADLCLKQLSHSTALPKARVAALRKLYHPMTKDHLDDALVLRFPHPNSFTGEDIVELHTHGSTAVVSGVLEALSHVPHCRAAEAGEFTERAFDNNKIDLVQVEGLADLLSAETEAQRGQALRQLSGDVGQVYEGWRDSLVKCLAYIEAMIDFGDDEDDVTDAAYEVAVGRVRTLADSIRGHLADGRRGEILRTGVHVAILGPPNAGKSSLLNVLARRPAAIVSSIAGTTRDVVQVPLNIAGYPVIVSDTAGLRETEDLIEKEGVLRAQQCANEADICVVMMDIQNAVELHTEEYQSYLEQGALAVLNKSDQVGEDKVVRILETFKLDQRDQLLVVSCAEGDNIDVFIEKLATVVKEKLEMSAGGTANGALITRERHRQNLVECLACLDRFLADPYQSEIAAEDLRRAVMAIGRILGRIDVEDVLDMIELTAWEAYAYEDDSNINTSSSQDKDHPSSKPESQQDQNSLFNSNRIDRVVQANSLPPVSNGSTTISDKALTFESYHVHPEKGIFGGRHDGAIMHWSISPSPSITIPCANTMRGHTGTVLTLDFAPDMGPEGLLYSGSADRSIKIWDPWGRTESPLPTRSSYACCCVLAGYATPNHGIVSCSLDRTVKTWYPAEGRALLLYPWYVPAQSIAQPGSSWPSAFCVRSGASGTLFVGDSSGSISVYTHSPTNVNPMSGEILDDKQLADTKFQFGLKRKFSHFHSLGISTLQIVADNCFVVSLGFDEKAQIIDAISGALSSTVCSANAARFISCTWDSRGQLLILGDAAGSVHLWNLFEDKLLVKKQLATVMPLTIVGLHSFTGTAGDFLLVGLHNGVKQWLCNRNVGYVVCSGHSEAVVAIAVISNDEDDPEEKIRTPDSTNTYQFLSASLDGSIRCWDSYEMKVSYGFEEEDSEVTCMVASKQFHKIFTGTDTGIVKVWSIHAGKLLDLSMGVSVGITCLAGRSQLG</sequence>
<dbReference type="GO" id="GO:0030488">
    <property type="term" value="P:tRNA methylation"/>
    <property type="evidence" value="ECO:0007669"/>
    <property type="project" value="TreeGrafter"/>
</dbReference>
<dbReference type="FunFam" id="3.30.1360.120:FF:000007">
    <property type="entry name" value="tRNA modification GTPase GTPBP3, mitochondrial"/>
    <property type="match status" value="1"/>
</dbReference>
<dbReference type="PANTHER" id="PTHR42714:SF2">
    <property type="entry name" value="TRNA MODIFICATION GTPASE GTPBP3, MITOCHONDRIAL"/>
    <property type="match status" value="1"/>
</dbReference>
<dbReference type="GO" id="GO:0002098">
    <property type="term" value="P:tRNA wobble uridine modification"/>
    <property type="evidence" value="ECO:0007669"/>
    <property type="project" value="TreeGrafter"/>
</dbReference>
<dbReference type="PROSITE" id="PS50294">
    <property type="entry name" value="WD_REPEATS_REGION"/>
    <property type="match status" value="1"/>
</dbReference>
<dbReference type="InterPro" id="IPR005225">
    <property type="entry name" value="Small_GTP-bd"/>
</dbReference>
<keyword evidence="5" id="KW-0342">GTP-binding</keyword>
<keyword evidence="3" id="KW-0819">tRNA processing</keyword>
<organism evidence="9 10">
    <name type="scientific">Phytophthora citrophthora</name>
    <dbReference type="NCBI Taxonomy" id="4793"/>
    <lineage>
        <taxon>Eukaryota</taxon>
        <taxon>Sar</taxon>
        <taxon>Stramenopiles</taxon>
        <taxon>Oomycota</taxon>
        <taxon>Peronosporomycetes</taxon>
        <taxon>Peronosporales</taxon>
        <taxon>Peronosporaceae</taxon>
        <taxon>Phytophthora</taxon>
    </lineage>
</organism>
<dbReference type="InterPro" id="IPR006073">
    <property type="entry name" value="GTP-bd"/>
</dbReference>
<dbReference type="HAMAP" id="MF_00379">
    <property type="entry name" value="GTPase_MnmE"/>
    <property type="match status" value="1"/>
</dbReference>
<dbReference type="InterPro" id="IPR027417">
    <property type="entry name" value="P-loop_NTPase"/>
</dbReference>
<dbReference type="Proteomes" id="UP001259832">
    <property type="component" value="Unassembled WGS sequence"/>
</dbReference>
<reference evidence="9" key="1">
    <citation type="submission" date="2023-08" db="EMBL/GenBank/DDBJ databases">
        <title>Reference Genome Resource for the Citrus Pathogen Phytophthora citrophthora.</title>
        <authorList>
            <person name="Moller H."/>
            <person name="Coetzee B."/>
            <person name="Rose L.J."/>
            <person name="Van Niekerk J.M."/>
        </authorList>
    </citation>
    <scope>NUCLEOTIDE SEQUENCE</scope>
    <source>
        <strain evidence="9">STE-U-9442</strain>
    </source>
</reference>
<evidence type="ECO:0000256" key="1">
    <source>
        <dbReference type="ARBA" id="ARBA00004173"/>
    </source>
</evidence>
<dbReference type="Pfam" id="PF00400">
    <property type="entry name" value="WD40"/>
    <property type="match status" value="2"/>
</dbReference>
<dbReference type="InterPro" id="IPR027266">
    <property type="entry name" value="TrmE/GcvT-like"/>
</dbReference>
<protein>
    <submittedName>
        <fullName evidence="9">tRNA modification GTPase GTPBP3</fullName>
    </submittedName>
</protein>
<accession>A0AAD9LCT2</accession>
<dbReference type="AlphaFoldDB" id="A0AAD9LCT2"/>
<dbReference type="Pfam" id="PF10396">
    <property type="entry name" value="TrmE_N"/>
    <property type="match status" value="1"/>
</dbReference>
<dbReference type="PROSITE" id="PS51709">
    <property type="entry name" value="G_TRME"/>
    <property type="match status" value="1"/>
</dbReference>
<gene>
    <name evidence="9" type="ORF">P3T76_013960</name>
</gene>
<evidence type="ECO:0000259" key="8">
    <source>
        <dbReference type="PROSITE" id="PS51709"/>
    </source>
</evidence>
<name>A0AAD9LCT2_9STRA</name>
<dbReference type="SUPFAM" id="SSF50998">
    <property type="entry name" value="Quinoprotein alcohol dehydrogenase-like"/>
    <property type="match status" value="1"/>
</dbReference>
<comment type="similarity">
    <text evidence="2">Belongs to the TRAFAC class TrmE-Era-EngA-EngB-Septin-like GTPase superfamily. TrmE GTPase family.</text>
</comment>
<dbReference type="GO" id="GO:0003924">
    <property type="term" value="F:GTPase activity"/>
    <property type="evidence" value="ECO:0007669"/>
    <property type="project" value="InterPro"/>
</dbReference>
<dbReference type="InterPro" id="IPR001680">
    <property type="entry name" value="WD40_rpt"/>
</dbReference>
<dbReference type="Pfam" id="PF01926">
    <property type="entry name" value="MMR_HSR1"/>
    <property type="match status" value="1"/>
</dbReference>
<evidence type="ECO:0000313" key="10">
    <source>
        <dbReference type="Proteomes" id="UP001259832"/>
    </source>
</evidence>
<evidence type="ECO:0000256" key="6">
    <source>
        <dbReference type="PROSITE-ProRule" id="PRU00221"/>
    </source>
</evidence>
<dbReference type="CDD" id="cd14858">
    <property type="entry name" value="TrmE_N"/>
    <property type="match status" value="1"/>
</dbReference>
<comment type="caution">
    <text evidence="9">The sequence shown here is derived from an EMBL/GenBank/DDBJ whole genome shotgun (WGS) entry which is preliminary data.</text>
</comment>
<dbReference type="SMART" id="SM00320">
    <property type="entry name" value="WD40"/>
    <property type="match status" value="6"/>
</dbReference>
<dbReference type="NCBIfam" id="NF003661">
    <property type="entry name" value="PRK05291.1-3"/>
    <property type="match status" value="1"/>
</dbReference>
<dbReference type="GO" id="GO:0005525">
    <property type="term" value="F:GTP binding"/>
    <property type="evidence" value="ECO:0007669"/>
    <property type="project" value="UniProtKB-KW"/>
</dbReference>
<dbReference type="InterPro" id="IPR018948">
    <property type="entry name" value="GTP-bd_TrmE_N"/>
</dbReference>
<dbReference type="Gene3D" id="3.40.50.300">
    <property type="entry name" value="P-loop containing nucleotide triphosphate hydrolases"/>
    <property type="match status" value="1"/>
</dbReference>
<evidence type="ECO:0000256" key="2">
    <source>
        <dbReference type="ARBA" id="ARBA00011043"/>
    </source>
</evidence>
<dbReference type="GO" id="GO:0005739">
    <property type="term" value="C:mitochondrion"/>
    <property type="evidence" value="ECO:0007669"/>
    <property type="project" value="UniProtKB-SubCell"/>
</dbReference>
<dbReference type="Gene3D" id="1.20.120.430">
    <property type="entry name" value="tRNA modification GTPase MnmE domain 2"/>
    <property type="match status" value="1"/>
</dbReference>
<feature type="domain" description="TrmE-type G" evidence="8">
    <location>
        <begin position="255"/>
        <end position="416"/>
    </location>
</feature>
<evidence type="ECO:0000256" key="3">
    <source>
        <dbReference type="ARBA" id="ARBA00022694"/>
    </source>
</evidence>
<comment type="subcellular location">
    <subcellularLocation>
        <location evidence="1">Mitochondrion</location>
    </subcellularLocation>
</comment>
<dbReference type="InterPro" id="IPR015943">
    <property type="entry name" value="WD40/YVTN_repeat-like_dom_sf"/>
</dbReference>
<evidence type="ECO:0000313" key="9">
    <source>
        <dbReference type="EMBL" id="KAK1930639.1"/>
    </source>
</evidence>
<dbReference type="Gene3D" id="2.130.10.10">
    <property type="entry name" value="YVTN repeat-like/Quinoprotein amine dehydrogenase"/>
    <property type="match status" value="3"/>
</dbReference>
<keyword evidence="4" id="KW-0547">Nucleotide-binding</keyword>
<dbReference type="InterPro" id="IPR011047">
    <property type="entry name" value="Quinoprotein_ADH-like_sf"/>
</dbReference>
<dbReference type="InterPro" id="IPR027368">
    <property type="entry name" value="MnmE_dom2"/>
</dbReference>
<dbReference type="InterPro" id="IPR025867">
    <property type="entry name" value="MnmE_helical"/>
</dbReference>
<keyword evidence="6" id="KW-0853">WD repeat</keyword>
<dbReference type="NCBIfam" id="TIGR00231">
    <property type="entry name" value="small_GTP"/>
    <property type="match status" value="1"/>
</dbReference>
<dbReference type="CDD" id="cd04164">
    <property type="entry name" value="trmE"/>
    <property type="match status" value="1"/>
</dbReference>
<proteinExistence type="inferred from homology"/>
<dbReference type="Pfam" id="PF12631">
    <property type="entry name" value="MnmE_helical"/>
    <property type="match status" value="1"/>
</dbReference>
<evidence type="ECO:0000256" key="4">
    <source>
        <dbReference type="ARBA" id="ARBA00022741"/>
    </source>
</evidence>
<evidence type="ECO:0000256" key="5">
    <source>
        <dbReference type="ARBA" id="ARBA00023134"/>
    </source>
</evidence>
<dbReference type="PANTHER" id="PTHR42714">
    <property type="entry name" value="TRNA MODIFICATION GTPASE GTPBP3"/>
    <property type="match status" value="1"/>
</dbReference>
<feature type="region of interest" description="Disordered" evidence="7">
    <location>
        <begin position="503"/>
        <end position="526"/>
    </location>
</feature>
<feature type="repeat" description="WD" evidence="6">
    <location>
        <begin position="599"/>
        <end position="634"/>
    </location>
</feature>
<keyword evidence="10" id="KW-1185">Reference proteome</keyword>
<dbReference type="InterPro" id="IPR004520">
    <property type="entry name" value="GTPase_MnmE"/>
</dbReference>
<dbReference type="SUPFAM" id="SSF52540">
    <property type="entry name" value="P-loop containing nucleoside triphosphate hydrolases"/>
    <property type="match status" value="1"/>
</dbReference>